<dbReference type="InterPro" id="IPR002201">
    <property type="entry name" value="Glyco_trans_9"/>
</dbReference>
<reference evidence="3 4" key="1">
    <citation type="submission" date="2023-07" db="EMBL/GenBank/DDBJ databases">
        <title>Genomic Encyclopedia of Type Strains, Phase IV (KMG-IV): sequencing the most valuable type-strain genomes for metagenomic binning, comparative biology and taxonomic classification.</title>
        <authorList>
            <person name="Goeker M."/>
        </authorList>
    </citation>
    <scope>NUCLEOTIDE SEQUENCE [LARGE SCALE GENOMIC DNA]</scope>
    <source>
        <strain evidence="3 4">DSM 18695</strain>
    </source>
</reference>
<dbReference type="EMBL" id="JAUSVS010000009">
    <property type="protein sequence ID" value="MDQ0465990.1"/>
    <property type="molecule type" value="Genomic_DNA"/>
</dbReference>
<name>A0ABU0IX83_9CAUL</name>
<evidence type="ECO:0000313" key="4">
    <source>
        <dbReference type="Proteomes" id="UP001228905"/>
    </source>
</evidence>
<comment type="caution">
    <text evidence="3">The sequence shown here is derived from an EMBL/GenBank/DDBJ whole genome shotgun (WGS) entry which is preliminary data.</text>
</comment>
<gene>
    <name evidence="3" type="ORF">QO010_003783</name>
</gene>
<dbReference type="Gene3D" id="3.40.50.2000">
    <property type="entry name" value="Glycogen Phosphorylase B"/>
    <property type="match status" value="2"/>
</dbReference>
<evidence type="ECO:0000256" key="1">
    <source>
        <dbReference type="ARBA" id="ARBA00022676"/>
    </source>
</evidence>
<sequence length="324" mass="35349">MAAKPFPILFIGPGRIGDAVLSSGLIKRLADEMPNARFTIAVGPAAAPLFEQVPNLDALIVMEKRKRSGHWFALWNQVRGTAWELIVDQRGSAITSFLRRKRRAVHRKKSGEPVHKVIEAANLLTLGDDPPPPYLFTSPEIEARAEELLPPGGPILAMGPASNWLGKTWPIERFAQVANRLLAPDGPMPDGRLAIFGGPEDSRYVEGLRKSSTKERCIDLTGQVDLLTAYACLKRARLFIGNDSGLMHLAAAAGTPTIGLFGPSDDRLYAPWGPHTRVVRGPRTFEQFQAIDPQLNQTIGHMMDLPVDLVCDAALELLAETSDG</sequence>
<accession>A0ABU0IX83</accession>
<evidence type="ECO:0000313" key="3">
    <source>
        <dbReference type="EMBL" id="MDQ0465990.1"/>
    </source>
</evidence>
<dbReference type="CDD" id="cd03789">
    <property type="entry name" value="GT9_LPS_heptosyltransferase"/>
    <property type="match status" value="1"/>
</dbReference>
<dbReference type="Proteomes" id="UP001228905">
    <property type="component" value="Unassembled WGS sequence"/>
</dbReference>
<dbReference type="RefSeq" id="WP_307351761.1">
    <property type="nucleotide sequence ID" value="NZ_JAUSVS010000009.1"/>
</dbReference>
<dbReference type="PANTHER" id="PTHR30160">
    <property type="entry name" value="TETRAACYLDISACCHARIDE 4'-KINASE-RELATED"/>
    <property type="match status" value="1"/>
</dbReference>
<keyword evidence="1" id="KW-0328">Glycosyltransferase</keyword>
<protein>
    <submittedName>
        <fullName evidence="3">ADP-heptose:LPS heptosyltransferase</fullName>
    </submittedName>
</protein>
<evidence type="ECO:0000256" key="2">
    <source>
        <dbReference type="ARBA" id="ARBA00022679"/>
    </source>
</evidence>
<dbReference type="PANTHER" id="PTHR30160:SF1">
    <property type="entry name" value="LIPOPOLYSACCHARIDE 1,2-N-ACETYLGLUCOSAMINETRANSFERASE-RELATED"/>
    <property type="match status" value="1"/>
</dbReference>
<dbReference type="InterPro" id="IPR051199">
    <property type="entry name" value="LPS_LOS_Heptosyltrfase"/>
</dbReference>
<dbReference type="Pfam" id="PF01075">
    <property type="entry name" value="Glyco_transf_9"/>
    <property type="match status" value="1"/>
</dbReference>
<keyword evidence="2" id="KW-0808">Transferase</keyword>
<keyword evidence="4" id="KW-1185">Reference proteome</keyword>
<proteinExistence type="predicted"/>
<organism evidence="3 4">
    <name type="scientific">Caulobacter ginsengisoli</name>
    <dbReference type="NCBI Taxonomy" id="400775"/>
    <lineage>
        <taxon>Bacteria</taxon>
        <taxon>Pseudomonadati</taxon>
        <taxon>Pseudomonadota</taxon>
        <taxon>Alphaproteobacteria</taxon>
        <taxon>Caulobacterales</taxon>
        <taxon>Caulobacteraceae</taxon>
        <taxon>Caulobacter</taxon>
    </lineage>
</organism>
<dbReference type="SUPFAM" id="SSF53756">
    <property type="entry name" value="UDP-Glycosyltransferase/glycogen phosphorylase"/>
    <property type="match status" value="1"/>
</dbReference>